<proteinExistence type="predicted"/>
<evidence type="ECO:0000313" key="2">
    <source>
        <dbReference type="EMBL" id="TNN47109.1"/>
    </source>
</evidence>
<keyword evidence="3" id="KW-1185">Reference proteome</keyword>
<gene>
    <name evidence="2" type="ORF">EYF80_042675</name>
</gene>
<feature type="region of interest" description="Disordered" evidence="1">
    <location>
        <begin position="29"/>
        <end position="49"/>
    </location>
</feature>
<protein>
    <submittedName>
        <fullName evidence="2">Uncharacterized protein</fullName>
    </submittedName>
</protein>
<evidence type="ECO:0000256" key="1">
    <source>
        <dbReference type="SAM" id="MobiDB-lite"/>
    </source>
</evidence>
<accession>A0A4Z2G0R7</accession>
<feature type="region of interest" description="Disordered" evidence="1">
    <location>
        <begin position="63"/>
        <end position="187"/>
    </location>
</feature>
<dbReference type="Proteomes" id="UP000314294">
    <property type="component" value="Unassembled WGS sequence"/>
</dbReference>
<sequence length="225" mass="24990">MSESHVGGRSLAVRGDSLGVDGALLLGGEEQPQQVVQQPVPQQDEARRQEATEVLVVAWETTRMSGIERPSACSPQQVVGAGEALQQQAEHGADGRHGGLRQRGVPQETGGARRERGARPEEQKEEEQKEEEQKEEEQKEEEQKEEEQEEEEQEENETSAKQKNNRQEEVASMSPPEPLTSKSHSRSWKAVELGMMEVSWPLSTVPTREKTFLILATVSVETESA</sequence>
<dbReference type="EMBL" id="SRLO01000757">
    <property type="protein sequence ID" value="TNN47109.1"/>
    <property type="molecule type" value="Genomic_DNA"/>
</dbReference>
<dbReference type="AlphaFoldDB" id="A0A4Z2G0R7"/>
<evidence type="ECO:0000313" key="3">
    <source>
        <dbReference type="Proteomes" id="UP000314294"/>
    </source>
</evidence>
<organism evidence="2 3">
    <name type="scientific">Liparis tanakae</name>
    <name type="common">Tanaka's snailfish</name>
    <dbReference type="NCBI Taxonomy" id="230148"/>
    <lineage>
        <taxon>Eukaryota</taxon>
        <taxon>Metazoa</taxon>
        <taxon>Chordata</taxon>
        <taxon>Craniata</taxon>
        <taxon>Vertebrata</taxon>
        <taxon>Euteleostomi</taxon>
        <taxon>Actinopterygii</taxon>
        <taxon>Neopterygii</taxon>
        <taxon>Teleostei</taxon>
        <taxon>Neoteleostei</taxon>
        <taxon>Acanthomorphata</taxon>
        <taxon>Eupercaria</taxon>
        <taxon>Perciformes</taxon>
        <taxon>Cottioidei</taxon>
        <taxon>Cottales</taxon>
        <taxon>Liparidae</taxon>
        <taxon>Liparis</taxon>
    </lineage>
</organism>
<feature type="compositionally biased region" description="Basic and acidic residues" evidence="1">
    <location>
        <begin position="111"/>
        <end position="122"/>
    </location>
</feature>
<feature type="compositionally biased region" description="Low complexity" evidence="1">
    <location>
        <begin position="31"/>
        <end position="43"/>
    </location>
</feature>
<feature type="compositionally biased region" description="Acidic residues" evidence="1">
    <location>
        <begin position="123"/>
        <end position="157"/>
    </location>
</feature>
<reference evidence="2 3" key="1">
    <citation type="submission" date="2019-03" db="EMBL/GenBank/DDBJ databases">
        <title>First draft genome of Liparis tanakae, snailfish: a comprehensive survey of snailfish specific genes.</title>
        <authorList>
            <person name="Kim W."/>
            <person name="Song I."/>
            <person name="Jeong J.-H."/>
            <person name="Kim D."/>
            <person name="Kim S."/>
            <person name="Ryu S."/>
            <person name="Song J.Y."/>
            <person name="Lee S.K."/>
        </authorList>
    </citation>
    <scope>NUCLEOTIDE SEQUENCE [LARGE SCALE GENOMIC DNA]</scope>
    <source>
        <tissue evidence="2">Muscle</tissue>
    </source>
</reference>
<name>A0A4Z2G0R7_9TELE</name>
<comment type="caution">
    <text evidence="2">The sequence shown here is derived from an EMBL/GenBank/DDBJ whole genome shotgun (WGS) entry which is preliminary data.</text>
</comment>